<reference evidence="2" key="2">
    <citation type="submission" date="2025-08" db="UniProtKB">
        <authorList>
            <consortium name="RefSeq"/>
        </authorList>
    </citation>
    <scope>IDENTIFICATION</scope>
    <source>
        <strain evidence="2">MV-25-SWS-2005</strain>
        <tissue evidence="2">Whole body</tissue>
    </source>
</reference>
<proteinExistence type="predicted"/>
<name>A0A6I8VDF1_DROPS</name>
<keyword evidence="1" id="KW-1185">Reference proteome</keyword>
<dbReference type="AlphaFoldDB" id="A0A6I8VDF1"/>
<evidence type="ECO:0000313" key="2">
    <source>
        <dbReference type="RefSeq" id="XP_015038966.2"/>
    </source>
</evidence>
<dbReference type="KEGG" id="dpo:26533395"/>
<evidence type="ECO:0000313" key="1">
    <source>
        <dbReference type="Proteomes" id="UP000001819"/>
    </source>
</evidence>
<gene>
    <name evidence="2" type="primary">LOC26533395</name>
</gene>
<protein>
    <submittedName>
        <fullName evidence="2">Uncharacterized protein</fullName>
    </submittedName>
</protein>
<accession>A0A6I8VDF1</accession>
<dbReference type="RefSeq" id="XP_015038966.2">
    <property type="nucleotide sequence ID" value="XM_015183480.2"/>
</dbReference>
<dbReference type="Proteomes" id="UP000001819">
    <property type="component" value="Chromosome 2"/>
</dbReference>
<organism evidence="1 2">
    <name type="scientific">Drosophila pseudoobscura pseudoobscura</name>
    <name type="common">Fruit fly</name>
    <dbReference type="NCBI Taxonomy" id="46245"/>
    <lineage>
        <taxon>Eukaryota</taxon>
        <taxon>Metazoa</taxon>
        <taxon>Ecdysozoa</taxon>
        <taxon>Arthropoda</taxon>
        <taxon>Hexapoda</taxon>
        <taxon>Insecta</taxon>
        <taxon>Pterygota</taxon>
        <taxon>Neoptera</taxon>
        <taxon>Endopterygota</taxon>
        <taxon>Diptera</taxon>
        <taxon>Brachycera</taxon>
        <taxon>Muscomorpha</taxon>
        <taxon>Ephydroidea</taxon>
        <taxon>Drosophilidae</taxon>
        <taxon>Drosophila</taxon>
        <taxon>Sophophora</taxon>
    </lineage>
</organism>
<reference evidence="1" key="1">
    <citation type="submission" date="2024-06" db="UniProtKB">
        <authorList>
            <consortium name="RefSeq"/>
        </authorList>
    </citation>
    <scope>NUCLEOTIDE SEQUENCE [LARGE SCALE GENOMIC DNA]</scope>
    <source>
        <strain evidence="1">MV2-25</strain>
    </source>
</reference>
<sequence>MLRRLLFKPRIARQTTVLQLYFQQSIMFLRLVLICLAFFVAVHAQPAPGAPQYPKETLPVDGTLLVPSADVNPADGAKPRTLLLLLPLLFPDQFY</sequence>
<dbReference type="InParanoid" id="A0A6I8VDF1"/>